<evidence type="ECO:0000313" key="1">
    <source>
        <dbReference type="EMBL" id="MBF2734697.1"/>
    </source>
</evidence>
<evidence type="ECO:0000313" key="2">
    <source>
        <dbReference type="Proteomes" id="UP000604381"/>
    </source>
</evidence>
<gene>
    <name evidence="1" type="ORF">ISN26_01140</name>
</gene>
<reference evidence="1" key="1">
    <citation type="submission" date="2020-10" db="EMBL/GenBank/DDBJ databases">
        <title>An improved Amphimedon queenslandica hologenome assembly reveals how three proteobacterial symbionts can extend the metabolic phenotypic of their marine sponge host.</title>
        <authorList>
            <person name="Degnan B."/>
            <person name="Degnan S."/>
            <person name="Xiang X."/>
        </authorList>
    </citation>
    <scope>NUCLEOTIDE SEQUENCE</scope>
    <source>
        <strain evidence="1">AqS2</strain>
    </source>
</reference>
<accession>A0A930UDZ9</accession>
<feature type="non-terminal residue" evidence="1">
    <location>
        <position position="125"/>
    </location>
</feature>
<dbReference type="CDD" id="cd07177">
    <property type="entry name" value="terB_like"/>
    <property type="match status" value="1"/>
</dbReference>
<proteinExistence type="predicted"/>
<keyword evidence="2" id="KW-1185">Reference proteome</keyword>
<sequence length="125" mass="14556">MIQTIIIAFIVYLVLTSIRRMIVNPRVHIDVNEQEGATTLRALYVIAHDIAHADGDEGDRERQMVVRMVRQLLGRPDLDEAFILREYREHSKKPLSDAELRGLSLRYRRTLFHCALYIALSDLRL</sequence>
<dbReference type="InterPro" id="IPR029024">
    <property type="entry name" value="TerB-like"/>
</dbReference>
<dbReference type="AlphaFoldDB" id="A0A930UDZ9"/>
<dbReference type="EMBL" id="JADHEI010000015">
    <property type="protein sequence ID" value="MBF2734697.1"/>
    <property type="molecule type" value="Genomic_DNA"/>
</dbReference>
<comment type="caution">
    <text evidence="1">The sequence shown here is derived from an EMBL/GenBank/DDBJ whole genome shotgun (WGS) entry which is preliminary data.</text>
</comment>
<dbReference type="Proteomes" id="UP000604381">
    <property type="component" value="Unassembled WGS sequence"/>
</dbReference>
<organism evidence="1 2">
    <name type="scientific">Candidatus Amphirhobacter heronislandensis</name>
    <dbReference type="NCBI Taxonomy" id="1732024"/>
    <lineage>
        <taxon>Bacteria</taxon>
        <taxon>Pseudomonadati</taxon>
        <taxon>Pseudomonadota</taxon>
        <taxon>Gammaproteobacteria</taxon>
        <taxon>Candidatus Tethybacterales</taxon>
        <taxon>Candidatus Tethybacteraceae</taxon>
        <taxon>Candidatus Amphirhobacter</taxon>
    </lineage>
</organism>
<protein>
    <submittedName>
        <fullName evidence="1">TerB family tellurite resistance protein</fullName>
    </submittedName>
</protein>
<name>A0A930UDZ9_9GAMM</name>
<dbReference type="SUPFAM" id="SSF158682">
    <property type="entry name" value="TerB-like"/>
    <property type="match status" value="1"/>
</dbReference>